<dbReference type="AlphaFoldDB" id="A0A8C4RCR9"/>
<keyword evidence="1" id="KW-0539">Nucleus</keyword>
<proteinExistence type="predicted"/>
<dbReference type="Proteomes" id="UP000694388">
    <property type="component" value="Unplaced"/>
</dbReference>
<dbReference type="GO" id="GO:0005634">
    <property type="term" value="C:nucleus"/>
    <property type="evidence" value="ECO:0007669"/>
    <property type="project" value="UniProtKB-SubCell"/>
</dbReference>
<evidence type="ECO:0000256" key="1">
    <source>
        <dbReference type="PROSITE-ProRule" id="PRU01313"/>
    </source>
</evidence>
<evidence type="ECO:0000313" key="5">
    <source>
        <dbReference type="Proteomes" id="UP000694388"/>
    </source>
</evidence>
<comment type="subcellular location">
    <subcellularLocation>
        <location evidence="1">Nucleus</location>
    </subcellularLocation>
</comment>
<sequence>MSWSKSWSLKMPLPDEAIEAVLVHDFDASLSGIGQELGAGVYSMSDVLALPIFKQEEANISCSCESKQPQFQYVLCAPTSPAVKLHEDTLTYLNQGQSYEIRMLDNRKGVDMIDLNGKYVKVNALFCSLKLCFLAHPKLFPFYLYKNSLVYRLSKMWIDVMVCWRVPTNERHRNELIHLTKWIFIYNRQGGENRRVELSNYKINGKLYTSTWYSCNLKTGPHTEMDCAWTCPPRVVFDAPARRDSNPQHDAAPSTRYPALQPTTHQSTKTKEKIRGDDDPGPDEPASRWDSNPQHDDDDDHHDDDHAHDDHSHDDLHHHDAFSPSLAFLFIPFSSGVRKLLSEVFSTLIAWGVVGKSLSLAISIPLAGMPWESCFRWRDWTRGTPLPSWAESRSEAMEISTHVRGQWRRCVK</sequence>
<dbReference type="GeneTree" id="ENSGT00940000156148"/>
<keyword evidence="1" id="KW-0238">DNA-binding</keyword>
<feature type="compositionally biased region" description="Basic and acidic residues" evidence="2">
    <location>
        <begin position="269"/>
        <end position="278"/>
    </location>
</feature>
<evidence type="ECO:0000256" key="2">
    <source>
        <dbReference type="SAM" id="MobiDB-lite"/>
    </source>
</evidence>
<protein>
    <recommendedName>
        <fullName evidence="3">Grh/CP2 DB domain-containing protein</fullName>
    </recommendedName>
</protein>
<feature type="region of interest" description="Disordered" evidence="2">
    <location>
        <begin position="240"/>
        <end position="316"/>
    </location>
</feature>
<evidence type="ECO:0000259" key="3">
    <source>
        <dbReference type="PROSITE" id="PS51968"/>
    </source>
</evidence>
<dbReference type="GO" id="GO:0000978">
    <property type="term" value="F:RNA polymerase II cis-regulatory region sequence-specific DNA binding"/>
    <property type="evidence" value="ECO:0007669"/>
    <property type="project" value="TreeGrafter"/>
</dbReference>
<dbReference type="Ensembl" id="ENSEBUT00000028199.1">
    <property type="protein sequence ID" value="ENSEBUP00000027623.1"/>
    <property type="gene ID" value="ENSEBUG00000016912.1"/>
</dbReference>
<dbReference type="InterPro" id="IPR040167">
    <property type="entry name" value="TF_CP2-like"/>
</dbReference>
<dbReference type="Pfam" id="PF04516">
    <property type="entry name" value="CP2"/>
    <property type="match status" value="1"/>
</dbReference>
<accession>A0A8C4RCR9</accession>
<dbReference type="GO" id="GO:0001228">
    <property type="term" value="F:DNA-binding transcription activator activity, RNA polymerase II-specific"/>
    <property type="evidence" value="ECO:0007669"/>
    <property type="project" value="TreeGrafter"/>
</dbReference>
<evidence type="ECO:0000313" key="4">
    <source>
        <dbReference type="Ensembl" id="ENSEBUP00000027623.1"/>
    </source>
</evidence>
<reference evidence="4" key="1">
    <citation type="submission" date="2025-08" db="UniProtKB">
        <authorList>
            <consortium name="Ensembl"/>
        </authorList>
    </citation>
    <scope>IDENTIFICATION</scope>
</reference>
<dbReference type="PANTHER" id="PTHR11037:SF18">
    <property type="entry name" value="TRANSCRIPTION FACTOR CP2-LIKE PROTEIN 1"/>
    <property type="match status" value="1"/>
</dbReference>
<keyword evidence="5" id="KW-1185">Reference proteome</keyword>
<dbReference type="PANTHER" id="PTHR11037">
    <property type="entry name" value="TRANSCRIPTION FACTOR CP2"/>
    <property type="match status" value="1"/>
</dbReference>
<feature type="compositionally biased region" description="Basic and acidic residues" evidence="2">
    <location>
        <begin position="303"/>
        <end position="316"/>
    </location>
</feature>
<reference evidence="4" key="2">
    <citation type="submission" date="2025-09" db="UniProtKB">
        <authorList>
            <consortium name="Ensembl"/>
        </authorList>
    </citation>
    <scope>IDENTIFICATION</scope>
</reference>
<dbReference type="InterPro" id="IPR007604">
    <property type="entry name" value="CP2"/>
</dbReference>
<organism evidence="4 5">
    <name type="scientific">Eptatretus burgeri</name>
    <name type="common">Inshore hagfish</name>
    <dbReference type="NCBI Taxonomy" id="7764"/>
    <lineage>
        <taxon>Eukaryota</taxon>
        <taxon>Metazoa</taxon>
        <taxon>Chordata</taxon>
        <taxon>Craniata</taxon>
        <taxon>Vertebrata</taxon>
        <taxon>Cyclostomata</taxon>
        <taxon>Myxini</taxon>
        <taxon>Myxiniformes</taxon>
        <taxon>Myxinidae</taxon>
        <taxon>Eptatretinae</taxon>
        <taxon>Eptatretus</taxon>
    </lineage>
</organism>
<dbReference type="PROSITE" id="PS51968">
    <property type="entry name" value="GRH_CP2_DB"/>
    <property type="match status" value="1"/>
</dbReference>
<name>A0A8C4RCR9_EPTBU</name>
<feature type="domain" description="Grh/CP2 DB" evidence="3">
    <location>
        <begin position="66"/>
        <end position="121"/>
    </location>
</feature>